<evidence type="ECO:0000313" key="9">
    <source>
        <dbReference type="Proteomes" id="UP000712281"/>
    </source>
</evidence>
<proteinExistence type="predicted"/>
<evidence type="ECO:0000259" key="7">
    <source>
        <dbReference type="PROSITE" id="PS50102"/>
    </source>
</evidence>
<dbReference type="GO" id="GO:0003729">
    <property type="term" value="F:mRNA binding"/>
    <property type="evidence" value="ECO:0007669"/>
    <property type="project" value="UniProtKB-ARBA"/>
</dbReference>
<comment type="caution">
    <text evidence="8">The sequence shown here is derived from an EMBL/GenBank/DDBJ whole genome shotgun (WGS) entry which is preliminary data.</text>
</comment>
<dbReference type="SMART" id="SM00360">
    <property type="entry name" value="RRM"/>
    <property type="match status" value="3"/>
</dbReference>
<dbReference type="PRINTS" id="PR00961">
    <property type="entry name" value="HUDSXLRNA"/>
</dbReference>
<dbReference type="Gene3D" id="3.30.70.330">
    <property type="match status" value="3"/>
</dbReference>
<feature type="domain" description="RRM" evidence="7">
    <location>
        <begin position="372"/>
        <end position="450"/>
    </location>
</feature>
<dbReference type="AlphaFoldDB" id="A0A8S9HDY5"/>
<dbReference type="GO" id="GO:1990904">
    <property type="term" value="C:ribonucleoprotein complex"/>
    <property type="evidence" value="ECO:0007669"/>
    <property type="project" value="InterPro"/>
</dbReference>
<dbReference type="Proteomes" id="UP000712281">
    <property type="component" value="Unassembled WGS sequence"/>
</dbReference>
<dbReference type="InterPro" id="IPR035979">
    <property type="entry name" value="RBD_domain_sf"/>
</dbReference>
<dbReference type="FunFam" id="3.30.70.330:FF:000302">
    <property type="entry name" value="RNA-binding protein BRN1"/>
    <property type="match status" value="1"/>
</dbReference>
<keyword evidence="4 6" id="KW-0694">RNA-binding</keyword>
<dbReference type="PROSITE" id="PS50102">
    <property type="entry name" value="RRM"/>
    <property type="match status" value="3"/>
</dbReference>
<organism evidence="8 9">
    <name type="scientific">Brassica cretica</name>
    <name type="common">Mustard</name>
    <dbReference type="NCBI Taxonomy" id="69181"/>
    <lineage>
        <taxon>Eukaryota</taxon>
        <taxon>Viridiplantae</taxon>
        <taxon>Streptophyta</taxon>
        <taxon>Embryophyta</taxon>
        <taxon>Tracheophyta</taxon>
        <taxon>Spermatophyta</taxon>
        <taxon>Magnoliopsida</taxon>
        <taxon>eudicotyledons</taxon>
        <taxon>Gunneridae</taxon>
        <taxon>Pentapetalae</taxon>
        <taxon>rosids</taxon>
        <taxon>malvids</taxon>
        <taxon>Brassicales</taxon>
        <taxon>Brassicaceae</taxon>
        <taxon>Brassiceae</taxon>
        <taxon>Brassica</taxon>
    </lineage>
</organism>
<dbReference type="InterPro" id="IPR000504">
    <property type="entry name" value="RRM_dom"/>
</dbReference>
<dbReference type="CDD" id="cd12362">
    <property type="entry name" value="RRM3_CELF1-6"/>
    <property type="match status" value="1"/>
</dbReference>
<feature type="domain" description="RRM" evidence="7">
    <location>
        <begin position="97"/>
        <end position="177"/>
    </location>
</feature>
<gene>
    <name evidence="8" type="ORF">F2Q68_00012791</name>
</gene>
<dbReference type="FunFam" id="3.30.70.330:FF:000383">
    <property type="entry name" value="Sex lethal, isoform D"/>
    <property type="match status" value="1"/>
</dbReference>
<dbReference type="PANTHER" id="PTHR24012">
    <property type="entry name" value="RNA BINDING PROTEIN"/>
    <property type="match status" value="1"/>
</dbReference>
<dbReference type="GO" id="GO:0009908">
    <property type="term" value="P:flower development"/>
    <property type="evidence" value="ECO:0007669"/>
    <property type="project" value="UniProtKB-KW"/>
</dbReference>
<dbReference type="Pfam" id="PF00076">
    <property type="entry name" value="RRM_1"/>
    <property type="match status" value="3"/>
</dbReference>
<dbReference type="GO" id="GO:0005737">
    <property type="term" value="C:cytoplasm"/>
    <property type="evidence" value="ECO:0007669"/>
    <property type="project" value="UniProtKB-SubCell"/>
</dbReference>
<dbReference type="InterPro" id="IPR002343">
    <property type="entry name" value="Hud_Sxl_RNA"/>
</dbReference>
<keyword evidence="3" id="KW-0677">Repeat</keyword>
<protein>
    <recommendedName>
        <fullName evidence="7">RRM domain-containing protein</fullName>
    </recommendedName>
</protein>
<keyword evidence="5" id="KW-0287">Flowering</keyword>
<evidence type="ECO:0000313" key="8">
    <source>
        <dbReference type="EMBL" id="KAF2557411.1"/>
    </source>
</evidence>
<dbReference type="EMBL" id="QGKW02001940">
    <property type="protein sequence ID" value="KAF2557411.1"/>
    <property type="molecule type" value="Genomic_DNA"/>
</dbReference>
<evidence type="ECO:0000256" key="2">
    <source>
        <dbReference type="ARBA" id="ARBA00022490"/>
    </source>
</evidence>
<dbReference type="GO" id="GO:0006402">
    <property type="term" value="P:mRNA catabolic process"/>
    <property type="evidence" value="ECO:0007669"/>
    <property type="project" value="UniProtKB-ARBA"/>
</dbReference>
<sequence length="463" mass="50506">MAEENEERVKLFVGQVPKHMTEDQLLALFQDFSIVHEVNIIKDKITRASRGCCFLICPSREEADKVVNACHNKKTLPGASSPLQVKYADGEVERLEHKLFVGMLPKNVSEAEVLSLFSKYGTIKDVQILRGSLQTSKGCVFLKYESKEQAVAAMVAINGKHIMEGSNVPLVVKWADTERERQARRLQKAQSHASRLANSDLQNPSLFGALPMSYVPPYNGYGYHGPGTYGYMLPPLQAQPAFQNVISPNQGTNNALQGAALTETGPGTYGYMLPPLQAQPAFQNVISPNQGTNNALQGAALTETVPPRLAARRNFPMPIGNYNYHGLQYPMAFPRGMISPRIPLATVSVSHGISNNGTSTPPSLQTEGPAGANLFIYNIPREFGDQELAVAFQPFGKVVSAKVFVDKATGVSKCFGFISYDSQEAAQNAIKTMNGHQLNGKKLKVQVKRENGTQQPSSKPVIS</sequence>
<evidence type="ECO:0000256" key="5">
    <source>
        <dbReference type="ARBA" id="ARBA00023089"/>
    </source>
</evidence>
<dbReference type="CDD" id="cd12361">
    <property type="entry name" value="RRM1_2_CELF1-6_like"/>
    <property type="match status" value="1"/>
</dbReference>
<dbReference type="GO" id="GO:0009967">
    <property type="term" value="P:positive regulation of signal transduction"/>
    <property type="evidence" value="ECO:0007669"/>
    <property type="project" value="UniProtKB-ARBA"/>
</dbReference>
<feature type="domain" description="RRM" evidence="7">
    <location>
        <begin position="9"/>
        <end position="90"/>
    </location>
</feature>
<name>A0A8S9HDY5_BRACR</name>
<evidence type="ECO:0000256" key="4">
    <source>
        <dbReference type="ARBA" id="ARBA00022884"/>
    </source>
</evidence>
<dbReference type="SUPFAM" id="SSF54928">
    <property type="entry name" value="RNA-binding domain, RBD"/>
    <property type="match status" value="2"/>
</dbReference>
<reference evidence="8" key="1">
    <citation type="submission" date="2019-12" db="EMBL/GenBank/DDBJ databases">
        <title>Genome sequencing and annotation of Brassica cretica.</title>
        <authorList>
            <person name="Studholme D.J."/>
            <person name="Sarris P.F."/>
        </authorList>
    </citation>
    <scope>NUCLEOTIDE SEQUENCE</scope>
    <source>
        <strain evidence="8">PFS-001/15</strain>
        <tissue evidence="8">Leaf</tissue>
    </source>
</reference>
<comment type="subcellular location">
    <subcellularLocation>
        <location evidence="1">Cytoplasm</location>
    </subcellularLocation>
</comment>
<evidence type="ECO:0000256" key="3">
    <source>
        <dbReference type="ARBA" id="ARBA00022737"/>
    </source>
</evidence>
<evidence type="ECO:0000256" key="6">
    <source>
        <dbReference type="PROSITE-ProRule" id="PRU00176"/>
    </source>
</evidence>
<evidence type="ECO:0000256" key="1">
    <source>
        <dbReference type="ARBA" id="ARBA00004496"/>
    </source>
</evidence>
<dbReference type="GO" id="GO:2000028">
    <property type="term" value="P:regulation of photoperiodism, flowering"/>
    <property type="evidence" value="ECO:0007669"/>
    <property type="project" value="UniProtKB-ARBA"/>
</dbReference>
<accession>A0A8S9HDY5</accession>
<dbReference type="InterPro" id="IPR012677">
    <property type="entry name" value="Nucleotide-bd_a/b_plait_sf"/>
</dbReference>
<keyword evidence="2" id="KW-0963">Cytoplasm</keyword>
<dbReference type="FunFam" id="3.30.70.330:FF:000216">
    <property type="entry name" value="RNA-binding protein BRN1 isoform X1"/>
    <property type="match status" value="1"/>
</dbReference>